<evidence type="ECO:0000256" key="3">
    <source>
        <dbReference type="ARBA" id="ARBA00004186"/>
    </source>
</evidence>
<evidence type="ECO:0000256" key="8">
    <source>
        <dbReference type="ARBA" id="ARBA00022990"/>
    </source>
</evidence>
<keyword evidence="8" id="KW-0007">Acetylation</keyword>
<feature type="domain" description="Thioesterase" evidence="19">
    <location>
        <begin position="72"/>
        <end position="123"/>
    </location>
</feature>
<keyword evidence="10" id="KW-0496">Mitochondrion</keyword>
<dbReference type="GO" id="GO:0047617">
    <property type="term" value="F:fatty acyl-CoA hydrolase activity"/>
    <property type="evidence" value="ECO:0007669"/>
    <property type="project" value="InterPro"/>
</dbReference>
<dbReference type="InterPro" id="IPR029069">
    <property type="entry name" value="HotDog_dom_sf"/>
</dbReference>
<keyword evidence="9" id="KW-0443">Lipid metabolism</keyword>
<dbReference type="AlphaFoldDB" id="A0A8J4QN29"/>
<dbReference type="SUPFAM" id="SSF54637">
    <property type="entry name" value="Thioesterase/thiol ester dehydrase-isomerase"/>
    <property type="match status" value="2"/>
</dbReference>
<evidence type="ECO:0000256" key="13">
    <source>
        <dbReference type="ARBA" id="ARBA00052976"/>
    </source>
</evidence>
<dbReference type="InterPro" id="IPR039298">
    <property type="entry name" value="ACOT13"/>
</dbReference>
<dbReference type="GO" id="GO:0006629">
    <property type="term" value="P:lipid metabolic process"/>
    <property type="evidence" value="ECO:0007669"/>
    <property type="project" value="UniProtKB-KW"/>
</dbReference>
<gene>
    <name evidence="20" type="ORF">CMV_024283</name>
</gene>
<evidence type="ECO:0000256" key="7">
    <source>
        <dbReference type="ARBA" id="ARBA00022801"/>
    </source>
</evidence>
<dbReference type="GO" id="GO:0005634">
    <property type="term" value="C:nucleus"/>
    <property type="evidence" value="ECO:0007669"/>
    <property type="project" value="UniProtKB-SubCell"/>
</dbReference>
<dbReference type="PANTHER" id="PTHR21660">
    <property type="entry name" value="THIOESTERASE SUPERFAMILY MEMBER-RELATED"/>
    <property type="match status" value="1"/>
</dbReference>
<name>A0A8J4QN29_9ROSI</name>
<dbReference type="EMBL" id="JRKL02005799">
    <property type="protein sequence ID" value="KAF3949899.1"/>
    <property type="molecule type" value="Genomic_DNA"/>
</dbReference>
<evidence type="ECO:0000313" key="21">
    <source>
        <dbReference type="Proteomes" id="UP000737018"/>
    </source>
</evidence>
<evidence type="ECO:0000256" key="10">
    <source>
        <dbReference type="ARBA" id="ARBA00023128"/>
    </source>
</evidence>
<dbReference type="FunFam" id="3.10.129.10:FF:000021">
    <property type="entry name" value="Acyl-coenzyme A thioesterase 13"/>
    <property type="match status" value="1"/>
</dbReference>
<evidence type="ECO:0000256" key="2">
    <source>
        <dbReference type="ARBA" id="ARBA00004173"/>
    </source>
</evidence>
<evidence type="ECO:0000256" key="11">
    <source>
        <dbReference type="ARBA" id="ARBA00023212"/>
    </source>
</evidence>
<dbReference type="Proteomes" id="UP000737018">
    <property type="component" value="Unassembled WGS sequence"/>
</dbReference>
<feature type="domain" description="Thioesterase" evidence="19">
    <location>
        <begin position="183"/>
        <end position="249"/>
    </location>
</feature>
<comment type="subunit">
    <text evidence="15">Homotetramer. Interacts with PCTP.</text>
</comment>
<evidence type="ECO:0000256" key="9">
    <source>
        <dbReference type="ARBA" id="ARBA00023098"/>
    </source>
</evidence>
<comment type="similarity">
    <text evidence="5">Belongs to the thioesterase PaaI family.</text>
</comment>
<evidence type="ECO:0000256" key="16">
    <source>
        <dbReference type="ARBA" id="ARBA00067273"/>
    </source>
</evidence>
<proteinExistence type="inferred from homology"/>
<keyword evidence="11" id="KW-0206">Cytoskeleton</keyword>
<dbReference type="GO" id="GO:0005739">
    <property type="term" value="C:mitochondrion"/>
    <property type="evidence" value="ECO:0007669"/>
    <property type="project" value="UniProtKB-SubCell"/>
</dbReference>
<dbReference type="Gene3D" id="3.10.129.10">
    <property type="entry name" value="Hotdog Thioesterase"/>
    <property type="match status" value="2"/>
</dbReference>
<dbReference type="OrthoDB" id="46529at2759"/>
<evidence type="ECO:0000256" key="5">
    <source>
        <dbReference type="ARBA" id="ARBA00008324"/>
    </source>
</evidence>
<comment type="caution">
    <text evidence="20">The sequence shown here is derived from an EMBL/GenBank/DDBJ whole genome shotgun (WGS) entry which is preliminary data.</text>
</comment>
<dbReference type="GO" id="GO:0005829">
    <property type="term" value="C:cytosol"/>
    <property type="evidence" value="ECO:0007669"/>
    <property type="project" value="UniProtKB-SubCell"/>
</dbReference>
<dbReference type="InterPro" id="IPR006683">
    <property type="entry name" value="Thioestr_dom"/>
</dbReference>
<evidence type="ECO:0000256" key="12">
    <source>
        <dbReference type="ARBA" id="ARBA00023242"/>
    </source>
</evidence>
<evidence type="ECO:0000256" key="15">
    <source>
        <dbReference type="ARBA" id="ARBA00064709"/>
    </source>
</evidence>
<comment type="function">
    <text evidence="14">Catalyzes the hydrolysis of acyl-CoAs into free fatty acids and coenzyme A (CoASH), regulating their respective intracellular levels. Has acyl-CoA thioesterase activity towards medium (C12) and long-chain (C18) fatty acyl-CoA substrates. Can also hydrolyze 3-hydroxyphenylacetyl-CoA and 3,4-dihydroxyphenylacetyl-CoA (in vitro). May play a role in controlling adaptive thermogenesis.</text>
</comment>
<organism evidence="20 21">
    <name type="scientific">Castanea mollissima</name>
    <name type="common">Chinese chestnut</name>
    <dbReference type="NCBI Taxonomy" id="60419"/>
    <lineage>
        <taxon>Eukaryota</taxon>
        <taxon>Viridiplantae</taxon>
        <taxon>Streptophyta</taxon>
        <taxon>Embryophyta</taxon>
        <taxon>Tracheophyta</taxon>
        <taxon>Spermatophyta</taxon>
        <taxon>Magnoliopsida</taxon>
        <taxon>eudicotyledons</taxon>
        <taxon>Gunneridae</taxon>
        <taxon>Pentapetalae</taxon>
        <taxon>rosids</taxon>
        <taxon>fabids</taxon>
        <taxon>Fagales</taxon>
        <taxon>Fagaceae</taxon>
        <taxon>Castanea</taxon>
    </lineage>
</organism>
<dbReference type="GO" id="GO:0005819">
    <property type="term" value="C:spindle"/>
    <property type="evidence" value="ECO:0007669"/>
    <property type="project" value="UniProtKB-SubCell"/>
</dbReference>
<accession>A0A8J4QN29</accession>
<evidence type="ECO:0000256" key="18">
    <source>
        <dbReference type="ARBA" id="ARBA00083956"/>
    </source>
</evidence>
<dbReference type="PANTHER" id="PTHR21660:SF8">
    <property type="entry name" value="OS02G0521700 PROTEIN"/>
    <property type="match status" value="1"/>
</dbReference>
<evidence type="ECO:0000256" key="1">
    <source>
        <dbReference type="ARBA" id="ARBA00004123"/>
    </source>
</evidence>
<evidence type="ECO:0000256" key="6">
    <source>
        <dbReference type="ARBA" id="ARBA00022490"/>
    </source>
</evidence>
<evidence type="ECO:0000256" key="4">
    <source>
        <dbReference type="ARBA" id="ARBA00004514"/>
    </source>
</evidence>
<evidence type="ECO:0000256" key="17">
    <source>
        <dbReference type="ARBA" id="ARBA00081533"/>
    </source>
</evidence>
<evidence type="ECO:0000259" key="19">
    <source>
        <dbReference type="Pfam" id="PF03061"/>
    </source>
</evidence>
<dbReference type="Pfam" id="PF03061">
    <property type="entry name" value="4HBT"/>
    <property type="match status" value="2"/>
</dbReference>
<protein>
    <recommendedName>
        <fullName evidence="16">Acyl-coenzyme A thioesterase 13</fullName>
    </recommendedName>
    <alternativeName>
        <fullName evidence="17">Hotdog-fold thioesterase superfamily member 2</fullName>
    </alternativeName>
    <alternativeName>
        <fullName evidence="18">Thioesterase superfamily member 2</fullName>
    </alternativeName>
</protein>
<evidence type="ECO:0000313" key="20">
    <source>
        <dbReference type="EMBL" id="KAF3949899.1"/>
    </source>
</evidence>
<comment type="catalytic activity">
    <reaction evidence="13">
        <text>a fatty acyl-CoA + H2O = a fatty acid + CoA + H(+)</text>
        <dbReference type="Rhea" id="RHEA:16781"/>
        <dbReference type="ChEBI" id="CHEBI:15377"/>
        <dbReference type="ChEBI" id="CHEBI:15378"/>
        <dbReference type="ChEBI" id="CHEBI:28868"/>
        <dbReference type="ChEBI" id="CHEBI:57287"/>
        <dbReference type="ChEBI" id="CHEBI:77636"/>
    </reaction>
    <physiologicalReaction direction="left-to-right" evidence="13">
        <dbReference type="Rhea" id="RHEA:16782"/>
    </physiologicalReaction>
</comment>
<comment type="subcellular location">
    <subcellularLocation>
        <location evidence="3">Cytoplasm</location>
        <location evidence="3">Cytoskeleton</location>
        <location evidence="3">Spindle</location>
    </subcellularLocation>
    <subcellularLocation>
        <location evidence="4">Cytoplasm</location>
        <location evidence="4">Cytosol</location>
    </subcellularLocation>
    <subcellularLocation>
        <location evidence="2">Mitochondrion</location>
    </subcellularLocation>
    <subcellularLocation>
        <location evidence="1">Nucleus</location>
    </subcellularLocation>
</comment>
<dbReference type="CDD" id="cd03443">
    <property type="entry name" value="PaaI_thioesterase"/>
    <property type="match status" value="1"/>
</dbReference>
<keyword evidence="6" id="KW-0963">Cytoplasm</keyword>
<sequence>MEKAKEFLKLSSEESESVSRLTIHPHRAGQESSFYEDFAVRGIRVDRVEPGFVSCTFRVPPRLTDRTGKLASGAIANIVDIAGGCIVHVEGLPMNVSVDISISFLSTARPDDELEITSRALGQRGGYFGTIVVIRNKTTGEIIAEGRHSLFVLLPQQCAATSYLKGVNGLYFFEDRTRKLASGAIANIVDIAGGCVVHVEGLPFNVSVHISISFLSTARPDDELEITSRALGQRGGYFGTVVVIRNKTTGEIIAEGRHSLFGKHYSKL</sequence>
<evidence type="ECO:0000256" key="14">
    <source>
        <dbReference type="ARBA" id="ARBA00058205"/>
    </source>
</evidence>
<keyword evidence="21" id="KW-1185">Reference proteome</keyword>
<reference evidence="20" key="1">
    <citation type="submission" date="2020-03" db="EMBL/GenBank/DDBJ databases">
        <title>Castanea mollissima Vanexum genome sequencing.</title>
        <authorList>
            <person name="Staton M."/>
        </authorList>
    </citation>
    <scope>NUCLEOTIDE SEQUENCE</scope>
    <source>
        <tissue evidence="20">Leaf</tissue>
    </source>
</reference>
<keyword evidence="7" id="KW-0378">Hydrolase</keyword>
<keyword evidence="12" id="KW-0539">Nucleus</keyword>